<keyword evidence="1" id="KW-0812">Transmembrane</keyword>
<feature type="transmembrane region" description="Helical" evidence="1">
    <location>
        <begin position="73"/>
        <end position="95"/>
    </location>
</feature>
<evidence type="ECO:0000313" key="2">
    <source>
        <dbReference type="EMBL" id="MBT9812931.1"/>
    </source>
</evidence>
<gene>
    <name evidence="2" type="ORF">GPL26_25485</name>
</gene>
<feature type="non-terminal residue" evidence="2">
    <location>
        <position position="1"/>
    </location>
</feature>
<accession>A0AA41FJS8</accession>
<keyword evidence="1" id="KW-1133">Transmembrane helix</keyword>
<protein>
    <submittedName>
        <fullName evidence="2">Uncharacterized protein</fullName>
    </submittedName>
</protein>
<organism evidence="2 3">
    <name type="scientific">Enterocloster citroniae</name>
    <dbReference type="NCBI Taxonomy" id="358743"/>
    <lineage>
        <taxon>Bacteria</taxon>
        <taxon>Bacillati</taxon>
        <taxon>Bacillota</taxon>
        <taxon>Clostridia</taxon>
        <taxon>Lachnospirales</taxon>
        <taxon>Lachnospiraceae</taxon>
        <taxon>Enterocloster</taxon>
    </lineage>
</organism>
<reference evidence="2" key="1">
    <citation type="journal article" date="2021" name="Gut Microbes">
        <title>A synthetic consortium of 100 gut commensals modulates the composition and function in a colon model of the microbiome of elderly subjects.</title>
        <authorList>
            <person name="Perez M."/>
            <person name="Ntemiri A."/>
            <person name="Tan H."/>
            <person name="Harris H.M.B."/>
            <person name="Roager H.M."/>
            <person name="Ribiere C."/>
            <person name="O'Toole P.W."/>
        </authorList>
    </citation>
    <scope>NUCLEOTIDE SEQUENCE</scope>
    <source>
        <strain evidence="2">MCC335</strain>
    </source>
</reference>
<evidence type="ECO:0000256" key="1">
    <source>
        <dbReference type="SAM" id="Phobius"/>
    </source>
</evidence>
<comment type="caution">
    <text evidence="2">The sequence shown here is derived from an EMBL/GenBank/DDBJ whole genome shotgun (WGS) entry which is preliminary data.</text>
</comment>
<proteinExistence type="predicted"/>
<sequence>HARDHKQKGQHYRSRQWLVPQRGTQAEEVIKERIPWNTLLMLSFTGIYMALAKPLGVIEFMSGFLQNTIPANWILPGIVLIMCILSFFVSGSVIMPMMLPLMPVFSTASAVPMAAIYCAAQIGLTISSISPFSQGGAAALTGCTDEAVRKKLIKQQTILSCIFSVVIFIIAIAGGFSMLGDSI</sequence>
<feature type="transmembrane region" description="Helical" evidence="1">
    <location>
        <begin position="34"/>
        <end position="52"/>
    </location>
</feature>
<feature type="transmembrane region" description="Helical" evidence="1">
    <location>
        <begin position="158"/>
        <end position="179"/>
    </location>
</feature>
<name>A0AA41FJS8_9FIRM</name>
<dbReference type="EMBL" id="WQPS01000114">
    <property type="protein sequence ID" value="MBT9812931.1"/>
    <property type="molecule type" value="Genomic_DNA"/>
</dbReference>
<keyword evidence="1" id="KW-0472">Membrane</keyword>
<dbReference type="Proteomes" id="UP000708338">
    <property type="component" value="Unassembled WGS sequence"/>
</dbReference>
<dbReference type="RefSeq" id="WP_215630387.1">
    <property type="nucleotide sequence ID" value="NZ_WQPS01000114.1"/>
</dbReference>
<evidence type="ECO:0000313" key="3">
    <source>
        <dbReference type="Proteomes" id="UP000708338"/>
    </source>
</evidence>
<dbReference type="AlphaFoldDB" id="A0AA41FJS8"/>